<evidence type="ECO:0000313" key="3">
    <source>
        <dbReference type="EMBL" id="PJC56207.1"/>
    </source>
</evidence>
<organism evidence="3 4">
    <name type="scientific">Candidatus Kaiserbacteria bacterium CG_4_9_14_0_2_um_filter_41_32</name>
    <dbReference type="NCBI Taxonomy" id="1974601"/>
    <lineage>
        <taxon>Bacteria</taxon>
        <taxon>Candidatus Kaiseribacteriota</taxon>
    </lineage>
</organism>
<comment type="caution">
    <text evidence="3">The sequence shown here is derived from an EMBL/GenBank/DDBJ whole genome shotgun (WGS) entry which is preliminary data.</text>
</comment>
<evidence type="ECO:0000256" key="2">
    <source>
        <dbReference type="SAM" id="SignalP"/>
    </source>
</evidence>
<evidence type="ECO:0000313" key="4">
    <source>
        <dbReference type="Proteomes" id="UP000230391"/>
    </source>
</evidence>
<keyword evidence="1" id="KW-0812">Transmembrane</keyword>
<dbReference type="Proteomes" id="UP000230391">
    <property type="component" value="Unassembled WGS sequence"/>
</dbReference>
<dbReference type="EMBL" id="PFRD01000062">
    <property type="protein sequence ID" value="PJC56207.1"/>
    <property type="molecule type" value="Genomic_DNA"/>
</dbReference>
<accession>A0A2M8FEY3</accession>
<keyword evidence="1" id="KW-0472">Membrane</keyword>
<proteinExistence type="predicted"/>
<keyword evidence="2" id="KW-0732">Signal</keyword>
<evidence type="ECO:0000256" key="1">
    <source>
        <dbReference type="SAM" id="Phobius"/>
    </source>
</evidence>
<reference evidence="4" key="1">
    <citation type="submission" date="2017-09" db="EMBL/GenBank/DDBJ databases">
        <title>Depth-based differentiation of microbial function through sediment-hosted aquifers and enrichment of novel symbionts in the deep terrestrial subsurface.</title>
        <authorList>
            <person name="Probst A.J."/>
            <person name="Ladd B."/>
            <person name="Jarett J.K."/>
            <person name="Geller-Mcgrath D.E."/>
            <person name="Sieber C.M.K."/>
            <person name="Emerson J.B."/>
            <person name="Anantharaman K."/>
            <person name="Thomas B.C."/>
            <person name="Malmstrom R."/>
            <person name="Stieglmeier M."/>
            <person name="Klingl A."/>
            <person name="Woyke T."/>
            <person name="Ryan C.M."/>
            <person name="Banfield J.F."/>
        </authorList>
    </citation>
    <scope>NUCLEOTIDE SEQUENCE [LARGE SCALE GENOMIC DNA]</scope>
</reference>
<feature type="chain" id="PRO_5014753795" evidence="2">
    <location>
        <begin position="23"/>
        <end position="393"/>
    </location>
</feature>
<feature type="transmembrane region" description="Helical" evidence="1">
    <location>
        <begin position="87"/>
        <end position="107"/>
    </location>
</feature>
<feature type="signal peptide" evidence="2">
    <location>
        <begin position="1"/>
        <end position="22"/>
    </location>
</feature>
<gene>
    <name evidence="3" type="ORF">CO026_01570</name>
</gene>
<dbReference type="AlphaFoldDB" id="A0A2M8FEY3"/>
<name>A0A2M8FEY3_9BACT</name>
<protein>
    <submittedName>
        <fullName evidence="3">Uncharacterized protein</fullName>
    </submittedName>
</protein>
<sequence length="393" mass="42170">MKFRNFSFLIFCFLVLPSLVAAADFVSMVGIPGIPDNSTDLNQYFNAIYRLSISLAALLAVVKIVMAGAKYMLTDIVPAKGEALADIKGALLGLLVILAAVLILGTINKNILNTDLTITPVVLDDRSSEETADELAPFFTESPIDLSDDTDGSEAQRYITACLSQTGSYQYSNYVINGRTYGVCIKTDNPVSLQLALNNPDEIAGFAETCYNQLNMMITSPLASGQTLGRCITCSGSQTFDTTTNMCVQNEVTCDDGSDIRSCSDVIFNDGGFYEITREIAPGDSSLVFSCNYVDEDTATECRNYCYNNDGGLSGDTCIIPAYPVTTIVVQPNQTYTVNAPAIPEYDLEADPNNGATITFVEPAVIIDSLVKVIVNGTQIQIGCALISPAVCN</sequence>
<keyword evidence="1" id="KW-1133">Transmembrane helix</keyword>
<feature type="transmembrane region" description="Helical" evidence="1">
    <location>
        <begin position="46"/>
        <end position="66"/>
    </location>
</feature>